<dbReference type="EMBL" id="CP043316">
    <property type="protein sequence ID" value="QEK38514.1"/>
    <property type="molecule type" value="Genomic_DNA"/>
</dbReference>
<keyword evidence="1" id="KW-1133">Transmembrane helix</keyword>
<dbReference type="Proteomes" id="UP000325004">
    <property type="component" value="Chromosome"/>
</dbReference>
<evidence type="ECO:0008006" key="4">
    <source>
        <dbReference type="Google" id="ProtNLM"/>
    </source>
</evidence>
<evidence type="ECO:0000313" key="3">
    <source>
        <dbReference type="Proteomes" id="UP000325004"/>
    </source>
</evidence>
<name>A0A5C0UHU2_9PROT</name>
<dbReference type="AlphaFoldDB" id="A0A5C0UHU2"/>
<sequence>MSVKFLYELISFIIAGVIFKKFAFPHIMRFISEYKNAIVNQMSDLEFQIHEKSVIYKDLHLDQLYMEKEYENFEKNMEKKLNAYEKQLTDKYDMMIADRENILFSDVENATQKYELKIQKLSIDMLYSEIEKQIKNSAKHSEEILHNLCRIDMKYLLFNKKA</sequence>
<protein>
    <recommendedName>
        <fullName evidence="4">ATPase subunit I</fullName>
    </recommendedName>
</protein>
<keyword evidence="3" id="KW-1185">Reference proteome</keyword>
<reference evidence="2 3" key="1">
    <citation type="submission" date="2019-08" db="EMBL/GenBank/DDBJ databases">
        <title>Highly reduced genomes of protist endosymbionts show evolutionary convergence.</title>
        <authorList>
            <person name="George E."/>
            <person name="Husnik F."/>
            <person name="Tashyreva D."/>
            <person name="Prokopchuk G."/>
            <person name="Horak A."/>
            <person name="Kwong W.K."/>
            <person name="Lukes J."/>
            <person name="Keeling P.J."/>
        </authorList>
    </citation>
    <scope>NUCLEOTIDE SEQUENCE [LARGE SCALE GENOMIC DNA]</scope>
    <source>
        <strain evidence="2">1604LC</strain>
    </source>
</reference>
<proteinExistence type="predicted"/>
<accession>A0A5C0UHU2</accession>
<organism evidence="2 3">
    <name type="scientific">Candidatus Cytomitobacter primus</name>
    <dbReference type="NCBI Taxonomy" id="2066024"/>
    <lineage>
        <taxon>Bacteria</taxon>
        <taxon>Pseudomonadati</taxon>
        <taxon>Pseudomonadota</taxon>
        <taxon>Alphaproteobacteria</taxon>
        <taxon>Holosporales</taxon>
        <taxon>Holosporaceae</taxon>
        <taxon>Candidatus Cytomitobacter</taxon>
    </lineage>
</organism>
<evidence type="ECO:0000313" key="2">
    <source>
        <dbReference type="EMBL" id="QEK38514.1"/>
    </source>
</evidence>
<dbReference type="KEGG" id="cpri:FZC34_01155"/>
<keyword evidence="1" id="KW-0472">Membrane</keyword>
<gene>
    <name evidence="2" type="ORF">FZC34_01155</name>
</gene>
<feature type="transmembrane region" description="Helical" evidence="1">
    <location>
        <begin position="6"/>
        <end position="24"/>
    </location>
</feature>
<dbReference type="RefSeq" id="WP_148971630.1">
    <property type="nucleotide sequence ID" value="NZ_CP043316.1"/>
</dbReference>
<evidence type="ECO:0000256" key="1">
    <source>
        <dbReference type="SAM" id="Phobius"/>
    </source>
</evidence>
<keyword evidence="1" id="KW-0812">Transmembrane</keyword>